<evidence type="ECO:0000259" key="11">
    <source>
        <dbReference type="PROSITE" id="PS50111"/>
    </source>
</evidence>
<gene>
    <name evidence="12" type="ORF">EI547_17465</name>
</gene>
<evidence type="ECO:0000256" key="3">
    <source>
        <dbReference type="ARBA" id="ARBA00022481"/>
    </source>
</evidence>
<dbReference type="Gene3D" id="3.30.450.20">
    <property type="entry name" value="PAS domain"/>
    <property type="match status" value="1"/>
</dbReference>
<comment type="caution">
    <text evidence="12">The sequence shown here is derived from an EMBL/GenBank/DDBJ whole genome shotgun (WGS) entry which is preliminary data.</text>
</comment>
<comment type="similarity">
    <text evidence="8">Belongs to the methyl-accepting chemotaxis (MCP) protein family.</text>
</comment>
<evidence type="ECO:0000256" key="2">
    <source>
        <dbReference type="ARBA" id="ARBA00022475"/>
    </source>
</evidence>
<feature type="transmembrane region" description="Helical" evidence="10">
    <location>
        <begin position="188"/>
        <end position="206"/>
    </location>
</feature>
<evidence type="ECO:0000256" key="9">
    <source>
        <dbReference type="PROSITE-ProRule" id="PRU00284"/>
    </source>
</evidence>
<evidence type="ECO:0000313" key="12">
    <source>
        <dbReference type="EMBL" id="MBE0465223.1"/>
    </source>
</evidence>
<evidence type="ECO:0000256" key="6">
    <source>
        <dbReference type="ARBA" id="ARBA00023136"/>
    </source>
</evidence>
<dbReference type="InterPro" id="IPR051310">
    <property type="entry name" value="MCP_chemotaxis"/>
</dbReference>
<protein>
    <submittedName>
        <fullName evidence="12">Cache domain-containing protein</fullName>
    </submittedName>
</protein>
<keyword evidence="4 10" id="KW-0812">Transmembrane</keyword>
<dbReference type="PANTHER" id="PTHR43531">
    <property type="entry name" value="PROTEIN ICFG"/>
    <property type="match status" value="1"/>
</dbReference>
<dbReference type="CDD" id="cd18774">
    <property type="entry name" value="PDC2_HK_sensor"/>
    <property type="match status" value="1"/>
</dbReference>
<dbReference type="Proteomes" id="UP001645038">
    <property type="component" value="Unassembled WGS sequence"/>
</dbReference>
<evidence type="ECO:0000256" key="1">
    <source>
        <dbReference type="ARBA" id="ARBA00004651"/>
    </source>
</evidence>
<feature type="transmembrane region" description="Helical" evidence="10">
    <location>
        <begin position="12"/>
        <end position="30"/>
    </location>
</feature>
<dbReference type="InterPro" id="IPR004089">
    <property type="entry name" value="MCPsignal_dom"/>
</dbReference>
<dbReference type="Pfam" id="PF17200">
    <property type="entry name" value="sCache_2"/>
    <property type="match status" value="1"/>
</dbReference>
<dbReference type="PROSITE" id="PS50111">
    <property type="entry name" value="CHEMOTAXIS_TRANSDUC_2"/>
    <property type="match status" value="1"/>
</dbReference>
<keyword evidence="5 10" id="KW-1133">Transmembrane helix</keyword>
<keyword evidence="6 10" id="KW-0472">Membrane</keyword>
<keyword evidence="7 9" id="KW-0807">Transducer</keyword>
<reference evidence="12 13" key="1">
    <citation type="submission" date="2020-07" db="EMBL/GenBank/DDBJ databases">
        <title>Halophilic bacteria isolated from french cheeses.</title>
        <authorList>
            <person name="Kothe C.I."/>
            <person name="Farah-Kraiem B."/>
            <person name="Renault P."/>
            <person name="Dridi B."/>
        </authorList>
    </citation>
    <scope>NUCLEOTIDE SEQUENCE [LARGE SCALE GENOMIC DNA]</scope>
    <source>
        <strain evidence="12 13">FME20</strain>
    </source>
</reference>
<dbReference type="InterPro" id="IPR004090">
    <property type="entry name" value="Chemotax_Me-accpt_rcpt"/>
</dbReference>
<evidence type="ECO:0000256" key="7">
    <source>
        <dbReference type="ARBA" id="ARBA00023224"/>
    </source>
</evidence>
<dbReference type="Gene3D" id="1.10.287.950">
    <property type="entry name" value="Methyl-accepting chemotaxis protein"/>
    <property type="match status" value="1"/>
</dbReference>
<dbReference type="Pfam" id="PF00015">
    <property type="entry name" value="MCPsignal"/>
    <property type="match status" value="1"/>
</dbReference>
<evidence type="ECO:0000256" key="8">
    <source>
        <dbReference type="ARBA" id="ARBA00029447"/>
    </source>
</evidence>
<keyword evidence="3" id="KW-0488">Methylation</keyword>
<dbReference type="CDD" id="cd11386">
    <property type="entry name" value="MCP_signal"/>
    <property type="match status" value="1"/>
</dbReference>
<organism evidence="12 13">
    <name type="scientific">Halomonas colorata</name>
    <dbReference type="NCBI Taxonomy" id="2742615"/>
    <lineage>
        <taxon>Bacteria</taxon>
        <taxon>Pseudomonadati</taxon>
        <taxon>Pseudomonadota</taxon>
        <taxon>Gammaproteobacteria</taxon>
        <taxon>Oceanospirillales</taxon>
        <taxon>Halomonadaceae</taxon>
        <taxon>Halomonas</taxon>
    </lineage>
</organism>
<dbReference type="PRINTS" id="PR00260">
    <property type="entry name" value="CHEMTRNSDUCR"/>
</dbReference>
<evidence type="ECO:0000256" key="4">
    <source>
        <dbReference type="ARBA" id="ARBA00022692"/>
    </source>
</evidence>
<sequence length="539" mass="58894">MTRLTTNQQLWSILGIICLAMLTLVGWLTWESRQTIEQERRTSIQHVVESLHSQLETLQTKASNGELTLQEAQQRAIDSLANASFAEGEYVFAFDDQLKIVSHPNRPRGEDMSSFTDTQGMHLYPAFLNAARSGGGHVEYFSRRLSGDEEFPKISYFAYIPEWNWAFGAGIYVDDIQDAFISNLIRSLIALMIIGIPVTVLMGWVIRDVARRLGGDPRYAASIVRHIADGDLTRNTQLSSNDHDSLLFDINRMREALADTIGDIHHGADQVNNGVDQIVGVNEELSTRTEQQAASLAETASSMEELTATVKQNAEHADHARKLATTTAEKAQRGSDAMTAVVSTMANINESSAQMSSIVNTIDAIAFQTNILALNASVEAARAGEQGRGFAVVANEVRQLASRSASAAQEIKKLIENSGAKVADGSQQVRNTGEIINNVVTDIQQLSTLVQEISAATSEQSSGIEQVNLAVTQMDQMTQQNASLVQESNHATQALSHLSIQLRQRVANFRINQTTAAKPATALPLAPSTLRYAHDDSDF</sequence>
<proteinExistence type="inferred from homology"/>
<dbReference type="SUPFAM" id="SSF58104">
    <property type="entry name" value="Methyl-accepting chemotaxis protein (MCP) signaling domain"/>
    <property type="match status" value="1"/>
</dbReference>
<dbReference type="PANTHER" id="PTHR43531:SF14">
    <property type="entry name" value="METHYL-ACCEPTING CHEMOTAXIS PROTEIN I-RELATED"/>
    <property type="match status" value="1"/>
</dbReference>
<dbReference type="SMART" id="SM00283">
    <property type="entry name" value="MA"/>
    <property type="match status" value="1"/>
</dbReference>
<feature type="domain" description="Methyl-accepting transducer" evidence="11">
    <location>
        <begin position="267"/>
        <end position="496"/>
    </location>
</feature>
<dbReference type="InterPro" id="IPR033480">
    <property type="entry name" value="sCache_2"/>
</dbReference>
<dbReference type="RefSeq" id="WP_192539658.1">
    <property type="nucleotide sequence ID" value="NZ_RRZB01000068.1"/>
</dbReference>
<name>A0ABR9G2X1_9GAMM</name>
<evidence type="ECO:0000313" key="13">
    <source>
        <dbReference type="Proteomes" id="UP001645038"/>
    </source>
</evidence>
<accession>A0ABR9G2X1</accession>
<evidence type="ECO:0000256" key="10">
    <source>
        <dbReference type="SAM" id="Phobius"/>
    </source>
</evidence>
<keyword evidence="13" id="KW-1185">Reference proteome</keyword>
<comment type="subcellular location">
    <subcellularLocation>
        <location evidence="1">Cell membrane</location>
        <topology evidence="1">Multi-pass membrane protein</topology>
    </subcellularLocation>
</comment>
<keyword evidence="2" id="KW-1003">Cell membrane</keyword>
<dbReference type="SMART" id="SM01049">
    <property type="entry name" value="Cache_2"/>
    <property type="match status" value="1"/>
</dbReference>
<dbReference type="EMBL" id="RRZB01000068">
    <property type="protein sequence ID" value="MBE0465223.1"/>
    <property type="molecule type" value="Genomic_DNA"/>
</dbReference>
<evidence type="ECO:0000256" key="5">
    <source>
        <dbReference type="ARBA" id="ARBA00022989"/>
    </source>
</evidence>